<evidence type="ECO:0000313" key="2">
    <source>
        <dbReference type="Proteomes" id="UP001241092"/>
    </source>
</evidence>
<dbReference type="RefSeq" id="WP_229480347.1">
    <property type="nucleotide sequence ID" value="NZ_AP027452.1"/>
</dbReference>
<dbReference type="Gene3D" id="3.40.50.300">
    <property type="entry name" value="P-loop containing nucleotide triphosphate hydrolases"/>
    <property type="match status" value="1"/>
</dbReference>
<sequence length="179" mass="19473">MTSDVVFIGGRSGTGKTSVGLEIHAQLSAAGVIHCLIEGDFLDMAYPTPGHHNLAERNLSAVWTNYRALGYHRLIYTNTVSVLPDEMDKLTAAMGDKPNVIAVLLTCTDITARKRLGQREIGSTLESHLTSSANMSTRLQAGIAASTRQIPTDNRSVTDIATHIIDLINWLPERIPRIP</sequence>
<reference evidence="1" key="1">
    <citation type="submission" date="2023-03" db="EMBL/GenBank/DDBJ databases">
        <title>Draft genome sequence of a Mycolicibacterium mageritense strain H4_3_1 isolated from a hybrid biological-inorganic system reactor.</title>
        <authorList>
            <person name="Feng X."/>
            <person name="Kazama D."/>
            <person name="Sato K."/>
            <person name="Kobayashi H."/>
        </authorList>
    </citation>
    <scope>NUCLEOTIDE SEQUENCE</scope>
    <source>
        <strain evidence="1">H4_3_1</strain>
    </source>
</reference>
<evidence type="ECO:0008006" key="3">
    <source>
        <dbReference type="Google" id="ProtNLM"/>
    </source>
</evidence>
<proteinExistence type="predicted"/>
<organism evidence="1 2">
    <name type="scientific">Mycolicibacterium mageritense</name>
    <name type="common">Mycobacterium mageritense</name>
    <dbReference type="NCBI Taxonomy" id="53462"/>
    <lineage>
        <taxon>Bacteria</taxon>
        <taxon>Bacillati</taxon>
        <taxon>Actinomycetota</taxon>
        <taxon>Actinomycetes</taxon>
        <taxon>Mycobacteriales</taxon>
        <taxon>Mycobacteriaceae</taxon>
        <taxon>Mycolicibacterium</taxon>
    </lineage>
</organism>
<name>A0AAI8TNH7_MYCME</name>
<accession>A0AAI8TNH7</accession>
<dbReference type="EMBL" id="AP027452">
    <property type="protein sequence ID" value="BDY27993.1"/>
    <property type="molecule type" value="Genomic_DNA"/>
</dbReference>
<protein>
    <recommendedName>
        <fullName evidence="3">Adenylyl-sulfate kinase</fullName>
    </recommendedName>
</protein>
<dbReference type="Proteomes" id="UP001241092">
    <property type="component" value="Chromosome"/>
</dbReference>
<dbReference type="AlphaFoldDB" id="A0AAI8TNH7"/>
<dbReference type="SUPFAM" id="SSF52540">
    <property type="entry name" value="P-loop containing nucleoside triphosphate hydrolases"/>
    <property type="match status" value="1"/>
</dbReference>
<evidence type="ECO:0000313" key="1">
    <source>
        <dbReference type="EMBL" id="BDY27993.1"/>
    </source>
</evidence>
<gene>
    <name evidence="1" type="ORF">hbim_01923</name>
</gene>
<dbReference type="InterPro" id="IPR027417">
    <property type="entry name" value="P-loop_NTPase"/>
</dbReference>